<gene>
    <name evidence="1" type="ORF">MgSA37_00834</name>
</gene>
<dbReference type="EMBL" id="AP017313">
    <property type="protein sequence ID" value="BAU52672.1"/>
    <property type="molecule type" value="Genomic_DNA"/>
</dbReference>
<keyword evidence="2" id="KW-1185">Reference proteome</keyword>
<evidence type="ECO:0000313" key="1">
    <source>
        <dbReference type="EMBL" id="BAU52672.1"/>
    </source>
</evidence>
<reference evidence="1 2" key="1">
    <citation type="submission" date="2015-12" db="EMBL/GenBank/DDBJ databases">
        <title>Genome sequence of Mucilaginibacter gotjawali.</title>
        <authorList>
            <person name="Lee J.S."/>
            <person name="Lee K.C."/>
            <person name="Kim K.K."/>
            <person name="Lee B.W."/>
        </authorList>
    </citation>
    <scope>NUCLEOTIDE SEQUENCE [LARGE SCALE GENOMIC DNA]</scope>
    <source>
        <strain evidence="1 2">SA3-7</strain>
    </source>
</reference>
<name>A0A110B176_9SPHI</name>
<dbReference type="Proteomes" id="UP000218263">
    <property type="component" value="Chromosome"/>
</dbReference>
<accession>A0A110B176</accession>
<dbReference type="KEGG" id="mgot:MgSA37_00834"/>
<protein>
    <submittedName>
        <fullName evidence="1">Uncharacterized protein</fullName>
    </submittedName>
</protein>
<sequence length="187" mass="21626">MYTKTLKKLIAAFLLFIYLFNVGGQLALHHYFSILSDRFFTEQTAKGLYNVSDLTEVKLPVNMPGITDWKGYENISGQIKFENNSYNYVKMKITRTALYLMCIPDYQTTRLANQNVIDAKQAKSVPVPKKEHVPYTKTTLSDKFSFAFTQFAFVAFSKTRQTLRVQHVQRVIFHHLSIPDQPPRLSC</sequence>
<evidence type="ECO:0000313" key="2">
    <source>
        <dbReference type="Proteomes" id="UP000218263"/>
    </source>
</evidence>
<dbReference type="AlphaFoldDB" id="A0A110B176"/>
<organism evidence="1 2">
    <name type="scientific">Mucilaginibacter gotjawali</name>
    <dbReference type="NCBI Taxonomy" id="1550579"/>
    <lineage>
        <taxon>Bacteria</taxon>
        <taxon>Pseudomonadati</taxon>
        <taxon>Bacteroidota</taxon>
        <taxon>Sphingobacteriia</taxon>
        <taxon>Sphingobacteriales</taxon>
        <taxon>Sphingobacteriaceae</taxon>
        <taxon>Mucilaginibacter</taxon>
    </lineage>
</organism>
<proteinExistence type="predicted"/>